<name>A0A1J4JL02_9EUKA</name>
<dbReference type="Gene3D" id="3.20.90.10">
    <property type="entry name" value="Tubby Protein, Chain A"/>
    <property type="match status" value="1"/>
</dbReference>
<feature type="compositionally biased region" description="Polar residues" evidence="1">
    <location>
        <begin position="76"/>
        <end position="104"/>
    </location>
</feature>
<evidence type="ECO:0000313" key="4">
    <source>
        <dbReference type="Proteomes" id="UP000179807"/>
    </source>
</evidence>
<dbReference type="InterPro" id="IPR025659">
    <property type="entry name" value="Tubby-like_C"/>
</dbReference>
<evidence type="ECO:0000259" key="2">
    <source>
        <dbReference type="Pfam" id="PF01167"/>
    </source>
</evidence>
<dbReference type="InterPro" id="IPR000007">
    <property type="entry name" value="Tubby_C"/>
</dbReference>
<dbReference type="GeneID" id="94844235"/>
<feature type="region of interest" description="Disordered" evidence="1">
    <location>
        <begin position="67"/>
        <end position="104"/>
    </location>
</feature>
<keyword evidence="4" id="KW-1185">Reference proteome</keyword>
<gene>
    <name evidence="3" type="ORF">TRFO_34196</name>
</gene>
<feature type="region of interest" description="Disordered" evidence="1">
    <location>
        <begin position="139"/>
        <end position="200"/>
    </location>
</feature>
<dbReference type="EMBL" id="MLAK01001009">
    <property type="protein sequence ID" value="OHS99345.1"/>
    <property type="molecule type" value="Genomic_DNA"/>
</dbReference>
<reference evidence="3" key="1">
    <citation type="submission" date="2016-10" db="EMBL/GenBank/DDBJ databases">
        <authorList>
            <person name="Benchimol M."/>
            <person name="Almeida L.G."/>
            <person name="Vasconcelos A.T."/>
            <person name="Perreira-Neves A."/>
            <person name="Rosa I.A."/>
            <person name="Tasca T."/>
            <person name="Bogo M.R."/>
            <person name="de Souza W."/>
        </authorList>
    </citation>
    <scope>NUCLEOTIDE SEQUENCE [LARGE SCALE GENOMIC DNA]</scope>
    <source>
        <strain evidence="3">K</strain>
    </source>
</reference>
<sequence>MSKSFMLQTFFGEYVYNLIFQRILMSKTIVYEPYLCDYDVVFHDIFTLIDPAMNTSEIKPLHLAVPRNTKGIKGPSASSLSQTRNENQNKGSASPSEKTSGTQSRFLSQRYLTGANKAGSNNTSKPSIAKEVITQNVDKILPQEEKPAETKTRITKEVVNVQSSPPPPQQQREQPHEQERPPPNPAKVTQSRSSAQLAPQDNKVITDILMRNEDYWLLPLSPSTGVRFKFIVDGNSGPGFIFKLLHEVDLTLLMEAKMNGASRSSGVHIFVNGKNVGETNYTPGNSAFYVGVDAGREERSECCAAVFNPSFSSANQPRIFDFLVPGLKKIQGKSRMFPIVFSEPSGLVTRLSQLSKEAIRLKTRVPVSQGNSFDMTFDGKFQHQSLSNFVMYHDSNTRKDLCSLGMYGDNEYYLEIGYPLSPLQGFMAAVAATIPV</sequence>
<dbReference type="SUPFAM" id="SSF54518">
    <property type="entry name" value="Tubby C-terminal domain-like"/>
    <property type="match status" value="1"/>
</dbReference>
<organism evidence="3 4">
    <name type="scientific">Tritrichomonas foetus</name>
    <dbReference type="NCBI Taxonomy" id="1144522"/>
    <lineage>
        <taxon>Eukaryota</taxon>
        <taxon>Metamonada</taxon>
        <taxon>Parabasalia</taxon>
        <taxon>Tritrichomonadida</taxon>
        <taxon>Tritrichomonadidae</taxon>
        <taxon>Tritrichomonas</taxon>
    </lineage>
</organism>
<evidence type="ECO:0000256" key="1">
    <source>
        <dbReference type="SAM" id="MobiDB-lite"/>
    </source>
</evidence>
<feature type="compositionally biased region" description="Basic and acidic residues" evidence="1">
    <location>
        <begin position="141"/>
        <end position="156"/>
    </location>
</feature>
<accession>A0A1J4JL02</accession>
<dbReference type="Proteomes" id="UP000179807">
    <property type="component" value="Unassembled WGS sequence"/>
</dbReference>
<dbReference type="RefSeq" id="XP_068352482.1">
    <property type="nucleotide sequence ID" value="XM_068509531.1"/>
</dbReference>
<dbReference type="VEuPathDB" id="TrichDB:TRFO_34196"/>
<dbReference type="Pfam" id="PF01167">
    <property type="entry name" value="Tub"/>
    <property type="match status" value="1"/>
</dbReference>
<dbReference type="OrthoDB" id="8775810at2759"/>
<dbReference type="AlphaFoldDB" id="A0A1J4JL02"/>
<proteinExistence type="predicted"/>
<comment type="caution">
    <text evidence="3">The sequence shown here is derived from an EMBL/GenBank/DDBJ whole genome shotgun (WGS) entry which is preliminary data.</text>
</comment>
<evidence type="ECO:0000313" key="3">
    <source>
        <dbReference type="EMBL" id="OHS99345.1"/>
    </source>
</evidence>
<feature type="domain" description="Tubby C-terminal" evidence="2">
    <location>
        <begin position="294"/>
        <end position="430"/>
    </location>
</feature>
<feature type="compositionally biased region" description="Polar residues" evidence="1">
    <location>
        <begin position="187"/>
        <end position="199"/>
    </location>
</feature>
<protein>
    <recommendedName>
        <fullName evidence="2">Tubby C-terminal domain-containing protein</fullName>
    </recommendedName>
</protein>